<protein>
    <submittedName>
        <fullName evidence="1">Uncharacterized protein</fullName>
    </submittedName>
</protein>
<organism evidence="1">
    <name type="scientific">viral metagenome</name>
    <dbReference type="NCBI Taxonomy" id="1070528"/>
    <lineage>
        <taxon>unclassified sequences</taxon>
        <taxon>metagenomes</taxon>
        <taxon>organismal metagenomes</taxon>
    </lineage>
</organism>
<proteinExistence type="predicted"/>
<sequence>MDKLVSHTILYSMFYREKQHNILIEPLTCIFRIILLKYKEEGTKISIQDNSIQYNDPNYYQGIVRMFNGDTRNDLHNLYNPFMKSFEWYPVTDKYNQLFYQKCSQGLEILMNSYQKESIIYHTLNHYKQIFDNVLSGKPIQLQDSIQSPLLNDLQNIWNKNELEIIYKMILYLDTCDVEDKEVYLDIIETIISTKEKKVNEYITKSSTTYN</sequence>
<name>A0A6C0KYZ9_9ZZZZ</name>
<reference evidence="1" key="1">
    <citation type="journal article" date="2020" name="Nature">
        <title>Giant virus diversity and host interactions through global metagenomics.</title>
        <authorList>
            <person name="Schulz F."/>
            <person name="Roux S."/>
            <person name="Paez-Espino D."/>
            <person name="Jungbluth S."/>
            <person name="Walsh D.A."/>
            <person name="Denef V.J."/>
            <person name="McMahon K.D."/>
            <person name="Konstantinidis K.T."/>
            <person name="Eloe-Fadrosh E.A."/>
            <person name="Kyrpides N.C."/>
            <person name="Woyke T."/>
        </authorList>
    </citation>
    <scope>NUCLEOTIDE SEQUENCE</scope>
    <source>
        <strain evidence="1">GVMAG-S-ERX555907-94</strain>
    </source>
</reference>
<accession>A0A6C0KYZ9</accession>
<evidence type="ECO:0000313" key="1">
    <source>
        <dbReference type="EMBL" id="QHU23195.1"/>
    </source>
</evidence>
<dbReference type="AlphaFoldDB" id="A0A6C0KYZ9"/>
<dbReference type="EMBL" id="MN741026">
    <property type="protein sequence ID" value="QHU23195.1"/>
    <property type="molecule type" value="Genomic_DNA"/>
</dbReference>